<evidence type="ECO:0000313" key="1">
    <source>
        <dbReference type="EMBL" id="MBL6817936.1"/>
    </source>
</evidence>
<evidence type="ECO:0008006" key="3">
    <source>
        <dbReference type="Google" id="ProtNLM"/>
    </source>
</evidence>
<dbReference type="SUPFAM" id="SSF48208">
    <property type="entry name" value="Six-hairpin glycosidases"/>
    <property type="match status" value="1"/>
</dbReference>
<protein>
    <recommendedName>
        <fullName evidence="3">Prenyltransferase</fullName>
    </recommendedName>
</protein>
<reference evidence="1" key="1">
    <citation type="submission" date="2020-10" db="EMBL/GenBank/DDBJ databases">
        <title>Microbiome of the Black Sea water column analyzed by genome centric metagenomics.</title>
        <authorList>
            <person name="Cabello-Yeves P.J."/>
            <person name="Callieri C."/>
            <person name="Picazo A."/>
            <person name="Mehrshad M."/>
            <person name="Haro-Moreno J.M."/>
            <person name="Roda-Garcia J."/>
            <person name="Dzembekova N."/>
            <person name="Slabakova V."/>
            <person name="Slabakova N."/>
            <person name="Moncheva S."/>
            <person name="Rodriguez-Valera F."/>
        </authorList>
    </citation>
    <scope>NUCLEOTIDE SEQUENCE</scope>
    <source>
        <strain evidence="1">BS307-5m-G50</strain>
    </source>
</reference>
<dbReference type="AlphaFoldDB" id="A0A937I4C5"/>
<sequence length="330" mass="38439">MKWLDLKKKLEPSKDWILKNQFIDGSISWDENGKCDPWDHCECLIALSIYEEWDSFWKGVNWFFDNINDEGLIFSEFQNSKPSKNYYESHHAPYIIIPLLQARLIDKSQDYLKLLDERKILKLEEIFRQLNNFCDDDGYYFWAKDHNGYSDNSLVTATMSIILSLVAKQEKSSKINISLWNKKFDRDGVDRSRFSMDFYYPFLAGIKDSSSEFKNSLNEFYVKGLGVKCVIEEPWVTIAESCECAIAALVSGNVNEAKMIYADIQQFQNKDGIFPTGYQYDLDIFWPDERSTWTNAAVIIAGHAICSYEGTIDSEKNNVFLYLTNFFKSN</sequence>
<evidence type="ECO:0000313" key="2">
    <source>
        <dbReference type="Proteomes" id="UP000711391"/>
    </source>
</evidence>
<accession>A0A937I4C5</accession>
<comment type="caution">
    <text evidence="1">The sequence shown here is derived from an EMBL/GenBank/DDBJ whole genome shotgun (WGS) entry which is preliminary data.</text>
</comment>
<proteinExistence type="predicted"/>
<dbReference type="EMBL" id="JADHQD010000003">
    <property type="protein sequence ID" value="MBL6817936.1"/>
    <property type="molecule type" value="Genomic_DNA"/>
</dbReference>
<dbReference type="GO" id="GO:0005975">
    <property type="term" value="P:carbohydrate metabolic process"/>
    <property type="evidence" value="ECO:0007669"/>
    <property type="project" value="InterPro"/>
</dbReference>
<dbReference type="Proteomes" id="UP000711391">
    <property type="component" value="Unassembled WGS sequence"/>
</dbReference>
<organism evidence="1 2">
    <name type="scientific">SAR86 cluster bacterium</name>
    <dbReference type="NCBI Taxonomy" id="2030880"/>
    <lineage>
        <taxon>Bacteria</taxon>
        <taxon>Pseudomonadati</taxon>
        <taxon>Pseudomonadota</taxon>
        <taxon>Gammaproteobacteria</taxon>
        <taxon>SAR86 cluster</taxon>
    </lineage>
</organism>
<gene>
    <name evidence="1" type="ORF">ISQ64_00860</name>
</gene>
<dbReference type="InterPro" id="IPR008928">
    <property type="entry name" value="6-hairpin_glycosidase_sf"/>
</dbReference>
<name>A0A937I4C5_9GAMM</name>